<dbReference type="EMBL" id="JAZHXI010000019">
    <property type="protein sequence ID" value="KAL2061309.1"/>
    <property type="molecule type" value="Genomic_DNA"/>
</dbReference>
<keyword evidence="2" id="KW-0732">Signal</keyword>
<feature type="compositionally biased region" description="Low complexity" evidence="1">
    <location>
        <begin position="476"/>
        <end position="487"/>
    </location>
</feature>
<evidence type="ECO:0000256" key="2">
    <source>
        <dbReference type="SAM" id="SignalP"/>
    </source>
</evidence>
<gene>
    <name evidence="3" type="ORF">VTL71DRAFT_7582</name>
</gene>
<protein>
    <submittedName>
        <fullName evidence="3">Uncharacterized protein</fullName>
    </submittedName>
</protein>
<dbReference type="PANTHER" id="PTHR38887:SF1">
    <property type="entry name" value="RAS MODIFICATION PROTEIN ERF4"/>
    <property type="match status" value="1"/>
</dbReference>
<organism evidence="3 4">
    <name type="scientific">Oculimacula yallundae</name>
    <dbReference type="NCBI Taxonomy" id="86028"/>
    <lineage>
        <taxon>Eukaryota</taxon>
        <taxon>Fungi</taxon>
        <taxon>Dikarya</taxon>
        <taxon>Ascomycota</taxon>
        <taxon>Pezizomycotina</taxon>
        <taxon>Leotiomycetes</taxon>
        <taxon>Helotiales</taxon>
        <taxon>Ploettnerulaceae</taxon>
        <taxon>Oculimacula</taxon>
    </lineage>
</organism>
<name>A0ABR4BW75_9HELO</name>
<evidence type="ECO:0000256" key="1">
    <source>
        <dbReference type="SAM" id="MobiDB-lite"/>
    </source>
</evidence>
<feature type="region of interest" description="Disordered" evidence="1">
    <location>
        <begin position="476"/>
        <end position="498"/>
    </location>
</feature>
<reference evidence="3 4" key="1">
    <citation type="journal article" date="2024" name="Commun. Biol.">
        <title>Comparative genomic analysis of thermophilic fungi reveals convergent evolutionary adaptations and gene losses.</title>
        <authorList>
            <person name="Steindorff A.S."/>
            <person name="Aguilar-Pontes M.V."/>
            <person name="Robinson A.J."/>
            <person name="Andreopoulos B."/>
            <person name="LaButti K."/>
            <person name="Kuo A."/>
            <person name="Mondo S."/>
            <person name="Riley R."/>
            <person name="Otillar R."/>
            <person name="Haridas S."/>
            <person name="Lipzen A."/>
            <person name="Grimwood J."/>
            <person name="Schmutz J."/>
            <person name="Clum A."/>
            <person name="Reid I.D."/>
            <person name="Moisan M.C."/>
            <person name="Butler G."/>
            <person name="Nguyen T.T.M."/>
            <person name="Dewar K."/>
            <person name="Conant G."/>
            <person name="Drula E."/>
            <person name="Henrissat B."/>
            <person name="Hansel C."/>
            <person name="Singer S."/>
            <person name="Hutchinson M.I."/>
            <person name="de Vries R.P."/>
            <person name="Natvig D.O."/>
            <person name="Powell A.J."/>
            <person name="Tsang A."/>
            <person name="Grigoriev I.V."/>
        </authorList>
    </citation>
    <scope>NUCLEOTIDE SEQUENCE [LARGE SCALE GENOMIC DNA]</scope>
    <source>
        <strain evidence="3 4">CBS 494.80</strain>
    </source>
</reference>
<dbReference type="PANTHER" id="PTHR38887">
    <property type="entry name" value="CHROMOSOME 21, WHOLE GENOME SHOTGUN SEQUENCE"/>
    <property type="match status" value="1"/>
</dbReference>
<evidence type="ECO:0000313" key="3">
    <source>
        <dbReference type="EMBL" id="KAL2061309.1"/>
    </source>
</evidence>
<dbReference type="InterPro" id="IPR053221">
    <property type="entry name" value="Burnettramic_acid_biosynth"/>
</dbReference>
<sequence length="498" mass="55756">MVIVTLLTAGVGLALDVYAERKSAKDRRRNEGFHRQSPSLDASLIPTEEGQTEQEIDAFKELQSYANFQEALSHKVLDDITLSPSSNYYDPSSQKSYSEATHTQLSPLPGFPSQSKQGALLYPVIIPQHIHKNTNYWPISYSPSLMNCGVDQTTFLAFIESFNESTKLSPNIDVINIDQLPSNNRWREASSDISIIIPAAVRIFKEVARNGSSNEFLTRANERIFQVRGLYAMILISLPDIPSQIININAMAHGQRVDQGSDLSSELEHKAQERSTDFFRRRKIPASLPNRKLQQMSSFISDYSERRPHFRRFDTSIDTRTRPSIQSKSTSNTLQENLSYRQGPVGHFASSITNRKNHEAQNRRKIRIGVEESQGQEIGVLEGNFKSLAGLEAKAVGPELFTSSERNMAKNDVVQVKESRFGMKTGVMYLVIVNDVMDEAKGKANEQPRPILKWSNSGRESQGNVLKRNMYDLQSGGASPPAYSSGSHFVGTEEHIGV</sequence>
<evidence type="ECO:0000313" key="4">
    <source>
        <dbReference type="Proteomes" id="UP001595075"/>
    </source>
</evidence>
<feature type="signal peptide" evidence="2">
    <location>
        <begin position="1"/>
        <end position="19"/>
    </location>
</feature>
<feature type="chain" id="PRO_5046422925" evidence="2">
    <location>
        <begin position="20"/>
        <end position="498"/>
    </location>
</feature>
<accession>A0ABR4BW75</accession>
<comment type="caution">
    <text evidence="3">The sequence shown here is derived from an EMBL/GenBank/DDBJ whole genome shotgun (WGS) entry which is preliminary data.</text>
</comment>
<keyword evidence="4" id="KW-1185">Reference proteome</keyword>
<proteinExistence type="predicted"/>
<dbReference type="Proteomes" id="UP001595075">
    <property type="component" value="Unassembled WGS sequence"/>
</dbReference>